<evidence type="ECO:0000256" key="2">
    <source>
        <dbReference type="ARBA" id="ARBA00006490"/>
    </source>
</evidence>
<dbReference type="PANTHER" id="PTHR11601:SF34">
    <property type="entry name" value="CYSTEINE DESULFURASE"/>
    <property type="match status" value="1"/>
</dbReference>
<comment type="similarity">
    <text evidence="2">Belongs to the class-V pyridoxal-phosphate-dependent aminotransferase family. NifS/IscS subfamily.</text>
</comment>
<dbReference type="Gene3D" id="3.90.1150.10">
    <property type="entry name" value="Aspartate Aminotransferase, domain 1"/>
    <property type="match status" value="1"/>
</dbReference>
<dbReference type="GO" id="GO:0031071">
    <property type="term" value="F:cysteine desulfurase activity"/>
    <property type="evidence" value="ECO:0007669"/>
    <property type="project" value="UniProtKB-EC"/>
</dbReference>
<keyword evidence="5" id="KW-0808">Transferase</keyword>
<dbReference type="Gene3D" id="3.40.640.10">
    <property type="entry name" value="Type I PLP-dependent aspartate aminotransferase-like (Major domain)"/>
    <property type="match status" value="1"/>
</dbReference>
<dbReference type="InterPro" id="IPR015421">
    <property type="entry name" value="PyrdxlP-dep_Trfase_major"/>
</dbReference>
<sequence>MSYLDEAATAPVRREVLEAMWPYLTQQFANPASQHEPGKLAARALEDARARVAARLGARPSEIVFTSGGTEADNAAIKGVALAA</sequence>
<proteinExistence type="inferred from homology"/>
<dbReference type="Proteomes" id="UP000282515">
    <property type="component" value="Unassembled WGS sequence"/>
</dbReference>
<comment type="cofactor">
    <cofactor evidence="1">
        <name>pyridoxal 5'-phosphate</name>
        <dbReference type="ChEBI" id="CHEBI:597326"/>
    </cofactor>
</comment>
<dbReference type="InterPro" id="IPR015424">
    <property type="entry name" value="PyrdxlP-dep_Trfase"/>
</dbReference>
<dbReference type="Gene3D" id="1.10.260.50">
    <property type="match status" value="1"/>
</dbReference>
<evidence type="ECO:0000313" key="5">
    <source>
        <dbReference type="EMBL" id="RLV51859.1"/>
    </source>
</evidence>
<dbReference type="GO" id="GO:0008483">
    <property type="term" value="F:transaminase activity"/>
    <property type="evidence" value="ECO:0007669"/>
    <property type="project" value="UniProtKB-KW"/>
</dbReference>
<comment type="catalytic activity">
    <reaction evidence="3">
        <text>(sulfur carrier)-H + L-cysteine = (sulfur carrier)-SH + L-alanine</text>
        <dbReference type="Rhea" id="RHEA:43892"/>
        <dbReference type="Rhea" id="RHEA-COMP:14737"/>
        <dbReference type="Rhea" id="RHEA-COMP:14739"/>
        <dbReference type="ChEBI" id="CHEBI:29917"/>
        <dbReference type="ChEBI" id="CHEBI:35235"/>
        <dbReference type="ChEBI" id="CHEBI:57972"/>
        <dbReference type="ChEBI" id="CHEBI:64428"/>
        <dbReference type="EC" id="2.8.1.7"/>
    </reaction>
</comment>
<dbReference type="EMBL" id="RDBF01000164">
    <property type="protein sequence ID" value="RLV51859.1"/>
    <property type="molecule type" value="Genomic_DNA"/>
</dbReference>
<dbReference type="InterPro" id="IPR000192">
    <property type="entry name" value="Aminotrans_V_dom"/>
</dbReference>
<dbReference type="SUPFAM" id="SSF53383">
    <property type="entry name" value="PLP-dependent transferases"/>
    <property type="match status" value="1"/>
</dbReference>
<accession>A0A3L8PAF7</accession>
<reference evidence="5 6" key="1">
    <citation type="submission" date="2018-10" db="EMBL/GenBank/DDBJ databases">
        <title>Aeromicrobium sp. 9W16Y-2 whole genome shotgun sequence.</title>
        <authorList>
            <person name="Li F."/>
        </authorList>
    </citation>
    <scope>NUCLEOTIDE SEQUENCE [LARGE SCALE GENOMIC DNA]</scope>
    <source>
        <strain evidence="5 6">9W16Y-2</strain>
    </source>
</reference>
<evidence type="ECO:0000256" key="1">
    <source>
        <dbReference type="ARBA" id="ARBA00001933"/>
    </source>
</evidence>
<protein>
    <submittedName>
        <fullName evidence="5">Aminotransferase class V-fold PLP-dependent enzyme</fullName>
    </submittedName>
</protein>
<gene>
    <name evidence="5" type="ORF">D9V41_16780</name>
</gene>
<comment type="caution">
    <text evidence="5">The sequence shown here is derived from an EMBL/GenBank/DDBJ whole genome shotgun (WGS) entry which is preliminary data.</text>
</comment>
<dbReference type="AlphaFoldDB" id="A0A3L8PAF7"/>
<dbReference type="OrthoDB" id="9808002at2"/>
<feature type="domain" description="Aminotransferase class V" evidence="4">
    <location>
        <begin position="3"/>
        <end position="81"/>
    </location>
</feature>
<keyword evidence="6" id="KW-1185">Reference proteome</keyword>
<evidence type="ECO:0000313" key="6">
    <source>
        <dbReference type="Proteomes" id="UP000282515"/>
    </source>
</evidence>
<keyword evidence="5" id="KW-0032">Aminotransferase</keyword>
<evidence type="ECO:0000256" key="3">
    <source>
        <dbReference type="ARBA" id="ARBA00050776"/>
    </source>
</evidence>
<organism evidence="5 6">
    <name type="scientific">Aeromicrobium phragmitis</name>
    <dbReference type="NCBI Taxonomy" id="2478914"/>
    <lineage>
        <taxon>Bacteria</taxon>
        <taxon>Bacillati</taxon>
        <taxon>Actinomycetota</taxon>
        <taxon>Actinomycetes</taxon>
        <taxon>Propionibacteriales</taxon>
        <taxon>Nocardioidaceae</taxon>
        <taxon>Aeromicrobium</taxon>
    </lineage>
</organism>
<dbReference type="Pfam" id="PF00266">
    <property type="entry name" value="Aminotran_5"/>
    <property type="match status" value="1"/>
</dbReference>
<dbReference type="InterPro" id="IPR015422">
    <property type="entry name" value="PyrdxlP-dep_Trfase_small"/>
</dbReference>
<dbReference type="PANTHER" id="PTHR11601">
    <property type="entry name" value="CYSTEINE DESULFURYLASE FAMILY MEMBER"/>
    <property type="match status" value="1"/>
</dbReference>
<feature type="non-terminal residue" evidence="5">
    <location>
        <position position="84"/>
    </location>
</feature>
<name>A0A3L8PAF7_9ACTN</name>
<dbReference type="RefSeq" id="WP_121795631.1">
    <property type="nucleotide sequence ID" value="NZ_RDBF01000164.1"/>
</dbReference>
<evidence type="ECO:0000259" key="4">
    <source>
        <dbReference type="Pfam" id="PF00266"/>
    </source>
</evidence>